<dbReference type="PANTHER" id="PTHR47618:SF1">
    <property type="entry name" value="BIFUNCTIONAL OLIGORIBONUCLEASE AND PAP PHOSPHATASE NRNA"/>
    <property type="match status" value="1"/>
</dbReference>
<comment type="caution">
    <text evidence="3">The sequence shown here is derived from an EMBL/GenBank/DDBJ whole genome shotgun (WGS) entry which is preliminary data.</text>
</comment>
<evidence type="ECO:0000259" key="1">
    <source>
        <dbReference type="Pfam" id="PF01368"/>
    </source>
</evidence>
<reference evidence="3 4" key="1">
    <citation type="journal article" date="2019" name="Sci. Transl. Med.">
        <title>Quorum sensing between bacterial species on the skin protects against epidermal injury in atopic dermatitis.</title>
        <authorList>
            <person name="Williams M.R."/>
        </authorList>
    </citation>
    <scope>NUCLEOTIDE SEQUENCE [LARGE SCALE GENOMIC DNA]</scope>
    <source>
        <strain evidence="3 4">E7</strain>
    </source>
</reference>
<dbReference type="EMBL" id="SCHB01000006">
    <property type="protein sequence ID" value="TBW71662.1"/>
    <property type="molecule type" value="Genomic_DNA"/>
</dbReference>
<name>A0A292DDU0_STALU</name>
<dbReference type="GO" id="GO:0003676">
    <property type="term" value="F:nucleic acid binding"/>
    <property type="evidence" value="ECO:0007669"/>
    <property type="project" value="InterPro"/>
</dbReference>
<dbReference type="GeneID" id="58089521"/>
<gene>
    <name evidence="3" type="ORF">EQ812_09280</name>
</gene>
<dbReference type="Gene3D" id="3.10.310.30">
    <property type="match status" value="1"/>
</dbReference>
<accession>A0A292DDU0</accession>
<dbReference type="Pfam" id="PF01368">
    <property type="entry name" value="DHH"/>
    <property type="match status" value="1"/>
</dbReference>
<organism evidence="3 4">
    <name type="scientific">Staphylococcus lugdunensis</name>
    <dbReference type="NCBI Taxonomy" id="28035"/>
    <lineage>
        <taxon>Bacteria</taxon>
        <taxon>Bacillati</taxon>
        <taxon>Bacillota</taxon>
        <taxon>Bacilli</taxon>
        <taxon>Bacillales</taxon>
        <taxon>Staphylococcaceae</taxon>
        <taxon>Staphylococcus</taxon>
    </lineage>
</organism>
<dbReference type="PANTHER" id="PTHR47618">
    <property type="entry name" value="BIFUNCTIONAL OLIGORIBONUCLEASE AND PAP PHOSPHATASE NRNA"/>
    <property type="match status" value="1"/>
</dbReference>
<dbReference type="Proteomes" id="UP000293637">
    <property type="component" value="Unassembled WGS sequence"/>
</dbReference>
<dbReference type="InterPro" id="IPR001667">
    <property type="entry name" value="DDH_dom"/>
</dbReference>
<sequence length="314" mass="35757">MEKIWNQIMDEIERAKTIIIHRHVRPDPDAYGSQLGLKYYLQAKFPDKRIFATGEAEPSLSFIGDLDSISDRDYQDALVIICDTANAPRIDDLRYNLGKSLIKIDHHPPVDQYGDINYVNDKASSTSEIIYDMIAHFNDNYLMSSKIARVLYLGIVGDTGRFLFNNTTPHTMKVASFLLTFPFNHNAELNKLSEKDPKLMPFQGYVLQNFQLKDDDAFCQIKITNDVLEQYHIKPNEASQFVNTVADIKGLKIWVFAVDEGEQIRCRIRSKGITINDVAAQFDGGGHPNASGASVYSWEEFEQLARLLRQKLTV</sequence>
<dbReference type="SUPFAM" id="SSF64182">
    <property type="entry name" value="DHH phosphoesterases"/>
    <property type="match status" value="1"/>
</dbReference>
<feature type="domain" description="DDH" evidence="1">
    <location>
        <begin position="18"/>
        <end position="155"/>
    </location>
</feature>
<evidence type="ECO:0000259" key="2">
    <source>
        <dbReference type="Pfam" id="PF02272"/>
    </source>
</evidence>
<evidence type="ECO:0000313" key="3">
    <source>
        <dbReference type="EMBL" id="TBW71662.1"/>
    </source>
</evidence>
<evidence type="ECO:0000313" key="4">
    <source>
        <dbReference type="Proteomes" id="UP000293637"/>
    </source>
</evidence>
<dbReference type="Gene3D" id="3.90.1640.10">
    <property type="entry name" value="inorganic pyrophosphatase (n-terminal core)"/>
    <property type="match status" value="1"/>
</dbReference>
<proteinExistence type="predicted"/>
<dbReference type="InterPro" id="IPR038763">
    <property type="entry name" value="DHH_sf"/>
</dbReference>
<dbReference type="InterPro" id="IPR003156">
    <property type="entry name" value="DHHA1_dom"/>
</dbReference>
<dbReference type="InterPro" id="IPR051319">
    <property type="entry name" value="Oligoribo/pAp-PDE_c-di-AMP_PDE"/>
</dbReference>
<protein>
    <submittedName>
        <fullName evidence="3">Bifunctional oligoribonuclease/PAP phosphatase NrnA</fullName>
    </submittedName>
</protein>
<dbReference type="Pfam" id="PF02272">
    <property type="entry name" value="DHHA1"/>
    <property type="match status" value="1"/>
</dbReference>
<feature type="domain" description="DHHA1" evidence="2">
    <location>
        <begin position="230"/>
        <end position="312"/>
    </location>
</feature>
<dbReference type="AlphaFoldDB" id="A0A292DDU0"/>
<dbReference type="RefSeq" id="WP_002492619.1">
    <property type="nucleotide sequence ID" value="NZ_AP021848.1"/>
</dbReference>